<dbReference type="HOGENOM" id="CLU_1649419_0_0_9"/>
<keyword evidence="1" id="KW-0472">Membrane</keyword>
<name>A4J2R8_DESRM</name>
<evidence type="ECO:0000256" key="1">
    <source>
        <dbReference type="SAM" id="Phobius"/>
    </source>
</evidence>
<organism evidence="2 3">
    <name type="scientific">Desulforamulus reducens (strain ATCC BAA-1160 / DSM 100696 / MI-1)</name>
    <name type="common">Desulfotomaculum reducens</name>
    <dbReference type="NCBI Taxonomy" id="349161"/>
    <lineage>
        <taxon>Bacteria</taxon>
        <taxon>Bacillati</taxon>
        <taxon>Bacillota</taxon>
        <taxon>Clostridia</taxon>
        <taxon>Eubacteriales</taxon>
        <taxon>Peptococcaceae</taxon>
        <taxon>Desulforamulus</taxon>
    </lineage>
</organism>
<proteinExistence type="predicted"/>
<sequence>MKVFVDGGLGMNVAFILRRICSLILIGIGYYLFWPDIVLVWNQKGLKILNDWFSMGLLMFFYIIPLLFIVQLIKLLMGGYLFRENEFKNGSLKQTLLLLLPIQNRKTLLLYAVESVIIAPAAFGIVRFVYSDRFHFHPITFLISLIVGFLIAYSCKDKVY</sequence>
<feature type="transmembrane region" description="Helical" evidence="1">
    <location>
        <begin position="12"/>
        <end position="32"/>
    </location>
</feature>
<dbReference type="KEGG" id="drm:Dred_0833"/>
<dbReference type="AlphaFoldDB" id="A4J2R8"/>
<keyword evidence="1" id="KW-0812">Transmembrane</keyword>
<evidence type="ECO:0000313" key="3">
    <source>
        <dbReference type="Proteomes" id="UP000001556"/>
    </source>
</evidence>
<dbReference type="RefSeq" id="WP_011877206.1">
    <property type="nucleotide sequence ID" value="NC_009253.1"/>
</dbReference>
<accession>A4J2R8</accession>
<dbReference type="OrthoDB" id="9924514at2"/>
<dbReference type="EMBL" id="CP000612">
    <property type="protein sequence ID" value="ABO49371.1"/>
    <property type="molecule type" value="Genomic_DNA"/>
</dbReference>
<keyword evidence="1" id="KW-1133">Transmembrane helix</keyword>
<protein>
    <submittedName>
        <fullName evidence="2">Uncharacterized protein</fullName>
    </submittedName>
</protein>
<dbReference type="Proteomes" id="UP000001556">
    <property type="component" value="Chromosome"/>
</dbReference>
<reference evidence="2 3" key="1">
    <citation type="submission" date="2007-03" db="EMBL/GenBank/DDBJ databases">
        <title>Complete sequence of Desulfotomaculum reducens MI-1.</title>
        <authorList>
            <consortium name="US DOE Joint Genome Institute"/>
            <person name="Copeland A."/>
            <person name="Lucas S."/>
            <person name="Lapidus A."/>
            <person name="Barry K."/>
            <person name="Detter J.C."/>
            <person name="Glavina del Rio T."/>
            <person name="Hammon N."/>
            <person name="Israni S."/>
            <person name="Dalin E."/>
            <person name="Tice H."/>
            <person name="Pitluck S."/>
            <person name="Sims D."/>
            <person name="Brettin T."/>
            <person name="Bruce D."/>
            <person name="Han C."/>
            <person name="Tapia R."/>
            <person name="Schmutz J."/>
            <person name="Larimer F."/>
            <person name="Land M."/>
            <person name="Hauser L."/>
            <person name="Kyrpides N."/>
            <person name="Kim E."/>
            <person name="Tebo B.M."/>
            <person name="Richardson P."/>
        </authorList>
    </citation>
    <scope>NUCLEOTIDE SEQUENCE [LARGE SCALE GENOMIC DNA]</scope>
    <source>
        <strain evidence="2 3">MI-1</strain>
    </source>
</reference>
<gene>
    <name evidence="2" type="ordered locus">Dred_0833</name>
</gene>
<dbReference type="STRING" id="349161.Dred_0833"/>
<evidence type="ECO:0000313" key="2">
    <source>
        <dbReference type="EMBL" id="ABO49371.1"/>
    </source>
</evidence>
<feature type="transmembrane region" description="Helical" evidence="1">
    <location>
        <begin position="52"/>
        <end position="73"/>
    </location>
</feature>
<keyword evidence="3" id="KW-1185">Reference proteome</keyword>
<feature type="transmembrane region" description="Helical" evidence="1">
    <location>
        <begin position="136"/>
        <end position="155"/>
    </location>
</feature>
<feature type="transmembrane region" description="Helical" evidence="1">
    <location>
        <begin position="108"/>
        <end position="130"/>
    </location>
</feature>